<dbReference type="EMBL" id="JQOD01000001">
    <property type="protein sequence ID" value="KGA35456.1"/>
    <property type="molecule type" value="Genomic_DNA"/>
</dbReference>
<name>A0A0M2F659_9GAMM</name>
<keyword evidence="3 6" id="KW-0812">Transmembrane</keyword>
<comment type="subcellular location">
    <subcellularLocation>
        <location evidence="1">Cell membrane</location>
        <topology evidence="1">Multi-pass membrane protein</topology>
    </subcellularLocation>
</comment>
<feature type="transmembrane region" description="Helical" evidence="6">
    <location>
        <begin position="114"/>
        <end position="132"/>
    </location>
</feature>
<dbReference type="RefSeq" id="WP_039312082.1">
    <property type="nucleotide sequence ID" value="NZ_JACGFM010000011.1"/>
</dbReference>
<feature type="transmembrane region" description="Helical" evidence="6">
    <location>
        <begin position="91"/>
        <end position="108"/>
    </location>
</feature>
<evidence type="ECO:0000256" key="6">
    <source>
        <dbReference type="SAM" id="Phobius"/>
    </source>
</evidence>
<dbReference type="Pfam" id="PF01943">
    <property type="entry name" value="Polysacc_synt"/>
    <property type="match status" value="1"/>
</dbReference>
<keyword evidence="4 6" id="KW-1133">Transmembrane helix</keyword>
<feature type="transmembrane region" description="Helical" evidence="6">
    <location>
        <begin position="355"/>
        <end position="373"/>
    </location>
</feature>
<evidence type="ECO:0000256" key="4">
    <source>
        <dbReference type="ARBA" id="ARBA00022989"/>
    </source>
</evidence>
<dbReference type="InterPro" id="IPR050833">
    <property type="entry name" value="Poly_Biosynth_Transport"/>
</dbReference>
<comment type="caution">
    <text evidence="7">The sequence shown here is derived from an EMBL/GenBank/DDBJ whole genome shotgun (WGS) entry which is preliminary data.</text>
</comment>
<feature type="transmembrane region" description="Helical" evidence="6">
    <location>
        <begin position="48"/>
        <end position="70"/>
    </location>
</feature>
<protein>
    <recommendedName>
        <fullName evidence="9">Oligosaccharide flippase family protein</fullName>
    </recommendedName>
</protein>
<evidence type="ECO:0000313" key="7">
    <source>
        <dbReference type="EMBL" id="KGA35456.1"/>
    </source>
</evidence>
<sequence>MSKIHPKLNLFFNIIATIITQASSIVVGVILTPLLINRLSKDEYGLYVSGVSLSGFAFVVVDLGMAFYLIKEVSENRDNTSHVGKLLSASFIIKLPLLLISFFIFLALSPPNHLISYAIPFWLFLVATSLQPNWLFSGIEALKVITMVTIITKIMMLGIVYFFVKTSEDFSIVTYAFSLSAVACMLFSLFYSKFKGYTFSPCSSNDIRNILKNAMGFYAPRMMVAMYTQASVFIVSRVAGTSEAAVYAVADQFYKLGQMAIAAVTQAFYPFMVLRKEVRFLFITTSAILSVALITCALLWGWVDEVIYWYVGEGFGSAVVLVKIFMITCLFVIPSSFLGFPLLGSLGFHKIANQTLMIGASLYSVGLAILYSIGHVTALYIALLTFSSELAVFILRAYKSYMILKKNNQH</sequence>
<evidence type="ECO:0000256" key="2">
    <source>
        <dbReference type="ARBA" id="ARBA00022475"/>
    </source>
</evidence>
<feature type="transmembrane region" description="Helical" evidence="6">
    <location>
        <begin position="170"/>
        <end position="191"/>
    </location>
</feature>
<feature type="transmembrane region" description="Helical" evidence="6">
    <location>
        <begin position="144"/>
        <end position="164"/>
    </location>
</feature>
<keyword evidence="2" id="KW-1003">Cell membrane</keyword>
<proteinExistence type="predicted"/>
<feature type="transmembrane region" description="Helical" evidence="6">
    <location>
        <begin position="256"/>
        <end position="274"/>
    </location>
</feature>
<dbReference type="GO" id="GO:0005886">
    <property type="term" value="C:plasma membrane"/>
    <property type="evidence" value="ECO:0007669"/>
    <property type="project" value="UniProtKB-SubCell"/>
</dbReference>
<keyword evidence="5 6" id="KW-0472">Membrane</keyword>
<dbReference type="PANTHER" id="PTHR30250:SF11">
    <property type="entry name" value="O-ANTIGEN TRANSPORTER-RELATED"/>
    <property type="match status" value="1"/>
</dbReference>
<feature type="transmembrane region" description="Helical" evidence="6">
    <location>
        <begin position="379"/>
        <end position="398"/>
    </location>
</feature>
<gene>
    <name evidence="7" type="ORF">KU74_03005</name>
</gene>
<dbReference type="OrthoDB" id="103403at2"/>
<evidence type="ECO:0000313" key="8">
    <source>
        <dbReference type="Proteomes" id="UP000029435"/>
    </source>
</evidence>
<evidence type="ECO:0008006" key="9">
    <source>
        <dbReference type="Google" id="ProtNLM"/>
    </source>
</evidence>
<organism evidence="7 8">
    <name type="scientific">Pectobacterium brasiliense</name>
    <dbReference type="NCBI Taxonomy" id="180957"/>
    <lineage>
        <taxon>Bacteria</taxon>
        <taxon>Pseudomonadati</taxon>
        <taxon>Pseudomonadota</taxon>
        <taxon>Gammaproteobacteria</taxon>
        <taxon>Enterobacterales</taxon>
        <taxon>Pectobacteriaceae</taxon>
        <taxon>Pectobacterium</taxon>
    </lineage>
</organism>
<evidence type="ECO:0000256" key="1">
    <source>
        <dbReference type="ARBA" id="ARBA00004651"/>
    </source>
</evidence>
<evidence type="ECO:0000256" key="5">
    <source>
        <dbReference type="ARBA" id="ARBA00023136"/>
    </source>
</evidence>
<accession>A0A0M2F659</accession>
<dbReference type="InterPro" id="IPR002797">
    <property type="entry name" value="Polysacc_synth"/>
</dbReference>
<dbReference type="AlphaFoldDB" id="A0A0M2F659"/>
<feature type="transmembrane region" description="Helical" evidence="6">
    <location>
        <begin position="12"/>
        <end position="36"/>
    </location>
</feature>
<reference evidence="7 8" key="1">
    <citation type="submission" date="2014-08" db="EMBL/GenBank/DDBJ databases">
        <title>Genome sequences of NCPPB Pectobacterium isolates.</title>
        <authorList>
            <person name="Glover R.H."/>
            <person name="Sapp M."/>
            <person name="Elphinstone J."/>
        </authorList>
    </citation>
    <scope>NUCLEOTIDE SEQUENCE [LARGE SCALE GENOMIC DNA]</scope>
    <source>
        <strain evidence="7 8">LMG 21372</strain>
    </source>
</reference>
<feature type="transmembrane region" description="Helical" evidence="6">
    <location>
        <begin position="281"/>
        <end position="303"/>
    </location>
</feature>
<evidence type="ECO:0000256" key="3">
    <source>
        <dbReference type="ARBA" id="ARBA00022692"/>
    </source>
</evidence>
<dbReference type="PANTHER" id="PTHR30250">
    <property type="entry name" value="PST FAMILY PREDICTED COLANIC ACID TRANSPORTER"/>
    <property type="match status" value="1"/>
</dbReference>
<dbReference type="Proteomes" id="UP000029435">
    <property type="component" value="Unassembled WGS sequence"/>
</dbReference>
<feature type="transmembrane region" description="Helical" evidence="6">
    <location>
        <begin position="315"/>
        <end position="343"/>
    </location>
</feature>